<comment type="cofactor">
    <cofactor evidence="1">
        <name>Fe(3+)</name>
        <dbReference type="ChEBI" id="CHEBI:29034"/>
    </cofactor>
</comment>
<evidence type="ECO:0000256" key="3">
    <source>
        <dbReference type="ARBA" id="ARBA00022723"/>
    </source>
</evidence>
<dbReference type="GO" id="GO:0005506">
    <property type="term" value="F:iron ion binding"/>
    <property type="evidence" value="ECO:0007669"/>
    <property type="project" value="InterPro"/>
</dbReference>
<keyword evidence="9" id="KW-1185">Reference proteome</keyword>
<dbReference type="Proteomes" id="UP000199073">
    <property type="component" value="Unassembled WGS sequence"/>
</dbReference>
<reference evidence="8 9" key="1">
    <citation type="submission" date="2016-10" db="EMBL/GenBank/DDBJ databases">
        <authorList>
            <person name="de Groot N.N."/>
        </authorList>
    </citation>
    <scope>NUCLEOTIDE SEQUENCE [LARGE SCALE GENOMIC DNA]</scope>
    <source>
        <strain evidence="8 9">DSM 12130</strain>
    </source>
</reference>
<dbReference type="InterPro" id="IPR003251">
    <property type="entry name" value="Rr_diiron-bd_dom"/>
</dbReference>
<dbReference type="SUPFAM" id="SSF47240">
    <property type="entry name" value="Ferritin-like"/>
    <property type="match status" value="1"/>
</dbReference>
<proteinExistence type="predicted"/>
<dbReference type="EMBL" id="FNJI01000023">
    <property type="protein sequence ID" value="SDP51021.1"/>
    <property type="molecule type" value="Genomic_DNA"/>
</dbReference>
<dbReference type="Gene3D" id="1.20.1260.10">
    <property type="match status" value="1"/>
</dbReference>
<dbReference type="InterPro" id="IPR012347">
    <property type="entry name" value="Ferritin-like"/>
</dbReference>
<evidence type="ECO:0000256" key="2">
    <source>
        <dbReference type="ARBA" id="ARBA00022448"/>
    </source>
</evidence>
<dbReference type="RefSeq" id="WP_092224251.1">
    <property type="nucleotide sequence ID" value="NZ_FNJI01000023.1"/>
</dbReference>
<keyword evidence="4" id="KW-0249">Electron transport</keyword>
<feature type="domain" description="Ferritin-like diiron" evidence="7">
    <location>
        <begin position="1"/>
        <end position="128"/>
    </location>
</feature>
<evidence type="ECO:0000256" key="5">
    <source>
        <dbReference type="ARBA" id="ARBA00023004"/>
    </source>
</evidence>
<dbReference type="InterPro" id="IPR009078">
    <property type="entry name" value="Ferritin-like_SF"/>
</dbReference>
<dbReference type="InterPro" id="IPR048574">
    <property type="entry name" value="RUBY_RBDX"/>
</dbReference>
<dbReference type="OrthoDB" id="9799749at2"/>
<dbReference type="NCBIfam" id="NF045767">
    <property type="entry name" value="RuberyRbr"/>
    <property type="match status" value="1"/>
</dbReference>
<dbReference type="PROSITE" id="PS50905">
    <property type="entry name" value="FERRITIN_LIKE"/>
    <property type="match status" value="1"/>
</dbReference>
<evidence type="ECO:0000256" key="4">
    <source>
        <dbReference type="ARBA" id="ARBA00022982"/>
    </source>
</evidence>
<evidence type="ECO:0000256" key="1">
    <source>
        <dbReference type="ARBA" id="ARBA00001965"/>
    </source>
</evidence>
<dbReference type="InterPro" id="IPR024934">
    <property type="entry name" value="Rubredoxin-like_dom"/>
</dbReference>
<evidence type="ECO:0000259" key="6">
    <source>
        <dbReference type="PROSITE" id="PS50903"/>
    </source>
</evidence>
<keyword evidence="3" id="KW-0479">Metal-binding</keyword>
<sequence length="173" mass="19727">MSKTMENLKAAFAGESQARNMYTFFAKVARSEGYHYIAKLFEETAENEQRHANDHFKMMGALGDTVANLKEAINGENYETTSMYPTFAKEAEEEGNMDAAMLFTQIAKIEAAHRDRYQKLLEMVQNGTVFTREEPIKWKCSLCGYTHTGTEPPPKCPSCKHPKEYYEPANMDI</sequence>
<protein>
    <submittedName>
        <fullName evidence="8">Rubrerythrin</fullName>
    </submittedName>
</protein>
<dbReference type="Gene3D" id="2.20.28.10">
    <property type="match status" value="1"/>
</dbReference>
<name>A0A1H0TB39_9BACT</name>
<dbReference type="CDD" id="cd00729">
    <property type="entry name" value="rubredoxin_SM"/>
    <property type="match status" value="1"/>
</dbReference>
<dbReference type="CDD" id="cd01041">
    <property type="entry name" value="Rubrerythrin"/>
    <property type="match status" value="1"/>
</dbReference>
<organism evidence="8 9">
    <name type="scientific">Desulforhopalus singaporensis</name>
    <dbReference type="NCBI Taxonomy" id="91360"/>
    <lineage>
        <taxon>Bacteria</taxon>
        <taxon>Pseudomonadati</taxon>
        <taxon>Thermodesulfobacteriota</taxon>
        <taxon>Desulfobulbia</taxon>
        <taxon>Desulfobulbales</taxon>
        <taxon>Desulfocapsaceae</taxon>
        <taxon>Desulforhopalus</taxon>
    </lineage>
</organism>
<dbReference type="PROSITE" id="PS50903">
    <property type="entry name" value="RUBREDOXIN_LIKE"/>
    <property type="match status" value="1"/>
</dbReference>
<dbReference type="GO" id="GO:0016491">
    <property type="term" value="F:oxidoreductase activity"/>
    <property type="evidence" value="ECO:0007669"/>
    <property type="project" value="InterPro"/>
</dbReference>
<gene>
    <name evidence="8" type="ORF">SAMN05660330_02989</name>
</gene>
<dbReference type="InterPro" id="IPR009040">
    <property type="entry name" value="Ferritin-like_diiron"/>
</dbReference>
<dbReference type="STRING" id="91360.SAMN05660330_02989"/>
<keyword evidence="5" id="KW-0408">Iron</keyword>
<feature type="domain" description="Rubredoxin-like" evidence="6">
    <location>
        <begin position="135"/>
        <end position="169"/>
    </location>
</feature>
<accession>A0A1H0TB39</accession>
<keyword evidence="2" id="KW-0813">Transport</keyword>
<evidence type="ECO:0000313" key="8">
    <source>
        <dbReference type="EMBL" id="SDP51021.1"/>
    </source>
</evidence>
<dbReference type="PANTHER" id="PTHR43865">
    <property type="entry name" value="RUBRERYTHRIN-RELATED"/>
    <property type="match status" value="1"/>
</dbReference>
<dbReference type="PANTHER" id="PTHR43865:SF1">
    <property type="entry name" value="RUBRERYTHRIN-RELATED"/>
    <property type="match status" value="1"/>
</dbReference>
<dbReference type="InterPro" id="IPR052364">
    <property type="entry name" value="Rubrerythrin"/>
</dbReference>
<dbReference type="Pfam" id="PF02915">
    <property type="entry name" value="Rubrerythrin"/>
    <property type="match status" value="1"/>
</dbReference>
<dbReference type="Pfam" id="PF21349">
    <property type="entry name" value="RUBY_RBDX"/>
    <property type="match status" value="1"/>
</dbReference>
<evidence type="ECO:0000259" key="7">
    <source>
        <dbReference type="PROSITE" id="PS50905"/>
    </source>
</evidence>
<dbReference type="SUPFAM" id="SSF57802">
    <property type="entry name" value="Rubredoxin-like"/>
    <property type="match status" value="1"/>
</dbReference>
<dbReference type="AlphaFoldDB" id="A0A1H0TB39"/>
<evidence type="ECO:0000313" key="9">
    <source>
        <dbReference type="Proteomes" id="UP000199073"/>
    </source>
</evidence>